<evidence type="ECO:0000256" key="5">
    <source>
        <dbReference type="PIRSR" id="PIRSR600997-1"/>
    </source>
</evidence>
<feature type="active site" description="Acyl-ester intermediate" evidence="5">
    <location>
        <position position="200"/>
    </location>
</feature>
<keyword evidence="6" id="KW-0732">Signal</keyword>
<keyword evidence="4" id="KW-1015">Disulfide bond</keyword>
<dbReference type="EC" id="3.1.1.-" evidence="6"/>
<dbReference type="Pfam" id="PF00135">
    <property type="entry name" value="COesterase"/>
    <property type="match status" value="1"/>
</dbReference>
<dbReference type="InterPro" id="IPR029058">
    <property type="entry name" value="AB_hydrolase_fold"/>
</dbReference>
<dbReference type="InterPro" id="IPR002018">
    <property type="entry name" value="CarbesteraseB"/>
</dbReference>
<accession>A0A0N4XFV1</accession>
<evidence type="ECO:0000256" key="6">
    <source>
        <dbReference type="RuleBase" id="RU361235"/>
    </source>
</evidence>
<feature type="domain" description="Carboxylesterase type B" evidence="7">
    <location>
        <begin position="24"/>
        <end position="565"/>
    </location>
</feature>
<reference evidence="8 9" key="2">
    <citation type="submission" date="2018-11" db="EMBL/GenBank/DDBJ databases">
        <authorList>
            <consortium name="Pathogen Informatics"/>
        </authorList>
    </citation>
    <scope>NUCLEOTIDE SEQUENCE [LARGE SCALE GENOMIC DNA]</scope>
</reference>
<keyword evidence="3 6" id="KW-0378">Hydrolase</keyword>
<dbReference type="ESTHER" id="nipbr-a0a0n4xfv1">
    <property type="family name" value="ACHE"/>
</dbReference>
<feature type="chain" id="PRO_5043073241" description="Carboxylic ester hydrolase" evidence="6">
    <location>
        <begin position="20"/>
        <end position="584"/>
    </location>
</feature>
<dbReference type="AlphaFoldDB" id="A0A0N4XFV1"/>
<evidence type="ECO:0000259" key="7">
    <source>
        <dbReference type="Pfam" id="PF00135"/>
    </source>
</evidence>
<organism evidence="10">
    <name type="scientific">Nippostrongylus brasiliensis</name>
    <name type="common">Rat hookworm</name>
    <dbReference type="NCBI Taxonomy" id="27835"/>
    <lineage>
        <taxon>Eukaryota</taxon>
        <taxon>Metazoa</taxon>
        <taxon>Ecdysozoa</taxon>
        <taxon>Nematoda</taxon>
        <taxon>Chromadorea</taxon>
        <taxon>Rhabditida</taxon>
        <taxon>Rhabditina</taxon>
        <taxon>Rhabditomorpha</taxon>
        <taxon>Strongyloidea</taxon>
        <taxon>Heligmosomidae</taxon>
        <taxon>Nippostrongylus</taxon>
    </lineage>
</organism>
<evidence type="ECO:0000256" key="1">
    <source>
        <dbReference type="ARBA" id="ARBA00005964"/>
    </source>
</evidence>
<dbReference type="PRINTS" id="PR00878">
    <property type="entry name" value="CHOLNESTRASE"/>
</dbReference>
<dbReference type="OMA" id="WIRKHIS"/>
<evidence type="ECO:0000256" key="4">
    <source>
        <dbReference type="ARBA" id="ARBA00023157"/>
    </source>
</evidence>
<comment type="similarity">
    <text evidence="1 6">Belongs to the type-B carboxylesterase/lipase family.</text>
</comment>
<dbReference type="InterPro" id="IPR019826">
    <property type="entry name" value="Carboxylesterase_B_AS"/>
</dbReference>
<evidence type="ECO:0000256" key="2">
    <source>
        <dbReference type="ARBA" id="ARBA00022487"/>
    </source>
</evidence>
<dbReference type="PANTHER" id="PTHR43918">
    <property type="entry name" value="ACETYLCHOLINESTERASE"/>
    <property type="match status" value="1"/>
</dbReference>
<dbReference type="SUPFAM" id="SSF53474">
    <property type="entry name" value="alpha/beta-Hydrolases"/>
    <property type="match status" value="1"/>
</dbReference>
<dbReference type="GO" id="GO:0003990">
    <property type="term" value="F:acetylcholinesterase activity"/>
    <property type="evidence" value="ECO:0007669"/>
    <property type="project" value="TreeGrafter"/>
</dbReference>
<keyword evidence="2" id="KW-0719">Serine esterase</keyword>
<feature type="active site" description="Charge relay system" evidence="5">
    <location>
        <position position="488"/>
    </location>
</feature>
<dbReference type="InterPro" id="IPR050654">
    <property type="entry name" value="AChE-related_enzymes"/>
</dbReference>
<dbReference type="GO" id="GO:0019695">
    <property type="term" value="P:choline metabolic process"/>
    <property type="evidence" value="ECO:0007669"/>
    <property type="project" value="TreeGrafter"/>
</dbReference>
<dbReference type="GO" id="GO:0005615">
    <property type="term" value="C:extracellular space"/>
    <property type="evidence" value="ECO:0007669"/>
    <property type="project" value="TreeGrafter"/>
</dbReference>
<dbReference type="Proteomes" id="UP000271162">
    <property type="component" value="Unassembled WGS sequence"/>
</dbReference>
<feature type="active site" description="Charge relay system" evidence="5">
    <location>
        <position position="366"/>
    </location>
</feature>
<protein>
    <recommendedName>
        <fullName evidence="6">Carboxylic ester hydrolase</fullName>
        <ecNumber evidence="6">3.1.1.-</ecNumber>
    </recommendedName>
</protein>
<dbReference type="PANTHER" id="PTHR43918:SF15">
    <property type="entry name" value="CARBOXYLIC ESTER HYDROLASE"/>
    <property type="match status" value="1"/>
</dbReference>
<dbReference type="Gene3D" id="3.40.50.1820">
    <property type="entry name" value="alpha/beta hydrolase"/>
    <property type="match status" value="1"/>
</dbReference>
<evidence type="ECO:0000313" key="8">
    <source>
        <dbReference type="EMBL" id="VDL64828.1"/>
    </source>
</evidence>
<sequence>MAALPVGFLVAVCICSALATDDGPTVEISGRTIRGLYMDVEQVKISAYLGVPFATAERFAKPTLIESYQGSDELDAKDLSKTCFQTPDSYFPGFLGSEMWNAPTELTEDCLSLNIWAPENPSGNVIVWIYGGGMFSVLRMRLQRRLHFRVGPFGFFYLGDDTKAPGNVGLLDQQVALQWIRKHISVFGGNSDKVTLFGESAGGASVTAHLLAPDSRDLFSKIIVNSGTIRNPWATRSSCRMLYFSMETAKGLGCAEEYEIKQATDPEVDQCTVKKPEVDGIYSCLLKKNKEDIQVVLFKTAMCVVHSAMLIQNISDTMYEHMRPMEWPFGPITRDDTFFKGDLRQKLKDGDYKRDVSAIFGTVKDEGTFWLPYYLYDSGFAFDPEGSEQENSAIIDEHNYTVSLKAFEGYFRNSSKALKILEDGFKGEEGKQTRYRDGVAQFVGDYFFSCSLDEFVDHIWTNLTSTYMYYFTVRSSANPWPKWMGVMHGYEIEYEFGYPFINESAYKELEKDKKASNHFIELIGEFVNKGSFDETKWPKYNADKKTLEIGEDPSVKKIQNDIYKKYCDVINKAKKAAIDEANDN</sequence>
<proteinExistence type="inferred from homology"/>
<evidence type="ECO:0000313" key="10">
    <source>
        <dbReference type="WBParaSite" id="NBR_0000140301-mRNA-1"/>
    </source>
</evidence>
<gene>
    <name evidence="8" type="ORF">NBR_LOCUS1404</name>
</gene>
<dbReference type="GO" id="GO:0005886">
    <property type="term" value="C:plasma membrane"/>
    <property type="evidence" value="ECO:0007669"/>
    <property type="project" value="TreeGrafter"/>
</dbReference>
<dbReference type="EMBL" id="UYSL01001089">
    <property type="protein sequence ID" value="VDL64828.1"/>
    <property type="molecule type" value="Genomic_DNA"/>
</dbReference>
<name>A0A0N4XFV1_NIPBR</name>
<reference evidence="10" key="1">
    <citation type="submission" date="2017-02" db="UniProtKB">
        <authorList>
            <consortium name="WormBaseParasite"/>
        </authorList>
    </citation>
    <scope>IDENTIFICATION</scope>
</reference>
<evidence type="ECO:0000313" key="9">
    <source>
        <dbReference type="Proteomes" id="UP000271162"/>
    </source>
</evidence>
<dbReference type="PROSITE" id="PS00122">
    <property type="entry name" value="CARBOXYLESTERASE_B_1"/>
    <property type="match status" value="1"/>
</dbReference>
<evidence type="ECO:0000256" key="3">
    <source>
        <dbReference type="ARBA" id="ARBA00022801"/>
    </source>
</evidence>
<dbReference type="STRING" id="27835.A0A0N4XFV1"/>
<dbReference type="WBParaSite" id="NBR_0000140301-mRNA-1">
    <property type="protein sequence ID" value="NBR_0000140301-mRNA-1"/>
    <property type="gene ID" value="NBR_0000140301"/>
</dbReference>
<dbReference type="GO" id="GO:0006581">
    <property type="term" value="P:acetylcholine catabolic process"/>
    <property type="evidence" value="ECO:0007669"/>
    <property type="project" value="TreeGrafter"/>
</dbReference>
<keyword evidence="9" id="KW-1185">Reference proteome</keyword>
<dbReference type="InterPro" id="IPR000997">
    <property type="entry name" value="Cholinesterase"/>
</dbReference>
<feature type="signal peptide" evidence="6">
    <location>
        <begin position="1"/>
        <end position="19"/>
    </location>
</feature>